<comment type="caution">
    <text evidence="2">The sequence shown here is derived from an EMBL/GenBank/DDBJ whole genome shotgun (WGS) entry which is preliminary data.</text>
</comment>
<gene>
    <name evidence="2" type="ORF">JF537_11440</name>
</gene>
<dbReference type="Gene3D" id="2.70.70.10">
    <property type="entry name" value="Glucose Permease (Domain IIA)"/>
    <property type="match status" value="1"/>
</dbReference>
<organism evidence="2 3">
    <name type="scientific">Priestia flexa</name>
    <dbReference type="NCBI Taxonomy" id="86664"/>
    <lineage>
        <taxon>Bacteria</taxon>
        <taxon>Bacillati</taxon>
        <taxon>Bacillota</taxon>
        <taxon>Bacilli</taxon>
        <taxon>Bacillales</taxon>
        <taxon>Bacillaceae</taxon>
        <taxon>Priestia</taxon>
    </lineage>
</organism>
<name>A0A8I1MH51_9BACI</name>
<dbReference type="Proteomes" id="UP000664578">
    <property type="component" value="Unassembled WGS sequence"/>
</dbReference>
<dbReference type="InterPro" id="IPR050570">
    <property type="entry name" value="Cell_wall_metabolism_enzyme"/>
</dbReference>
<evidence type="ECO:0000313" key="3">
    <source>
        <dbReference type="Proteomes" id="UP000664578"/>
    </source>
</evidence>
<dbReference type="Pfam" id="PF01551">
    <property type="entry name" value="Peptidase_M23"/>
    <property type="match status" value="1"/>
</dbReference>
<dbReference type="EMBL" id="JAEMWV010000005">
    <property type="protein sequence ID" value="MBN8252187.1"/>
    <property type="molecule type" value="Genomic_DNA"/>
</dbReference>
<dbReference type="InterPro" id="IPR011055">
    <property type="entry name" value="Dup_hybrid_motif"/>
</dbReference>
<dbReference type="CDD" id="cd12797">
    <property type="entry name" value="M23_peptidase"/>
    <property type="match status" value="1"/>
</dbReference>
<feature type="domain" description="M23ase beta-sheet core" evidence="1">
    <location>
        <begin position="172"/>
        <end position="263"/>
    </location>
</feature>
<reference evidence="2" key="1">
    <citation type="submission" date="2020-12" db="EMBL/GenBank/DDBJ databases">
        <title>PHA producing bacteria isolated from mangrove.</title>
        <authorList>
            <person name="Zheng W."/>
            <person name="Yu S."/>
            <person name="Huang Y."/>
        </authorList>
    </citation>
    <scope>NUCLEOTIDE SEQUENCE</scope>
    <source>
        <strain evidence="2">GN22-4</strain>
    </source>
</reference>
<dbReference type="PANTHER" id="PTHR21666:SF270">
    <property type="entry name" value="MUREIN HYDROLASE ACTIVATOR ENVC"/>
    <property type="match status" value="1"/>
</dbReference>
<evidence type="ECO:0000259" key="1">
    <source>
        <dbReference type="Pfam" id="PF01551"/>
    </source>
</evidence>
<evidence type="ECO:0000313" key="2">
    <source>
        <dbReference type="EMBL" id="MBN8252187.1"/>
    </source>
</evidence>
<dbReference type="PANTHER" id="PTHR21666">
    <property type="entry name" value="PEPTIDASE-RELATED"/>
    <property type="match status" value="1"/>
</dbReference>
<dbReference type="GO" id="GO:0004222">
    <property type="term" value="F:metalloendopeptidase activity"/>
    <property type="evidence" value="ECO:0007669"/>
    <property type="project" value="TreeGrafter"/>
</dbReference>
<proteinExistence type="predicted"/>
<sequence length="293" mass="33576">MKQKHIKTKFQIEEFAEVFLAGEFAIIYHQLSEEFQLEVPFTDFLHMSEEFNEGVEKYSLETLLSISSSVQQYIWIDSKERKGISLFVEENGTIVGLELQLIEQQANICKTSRTYRMPINQEWFVLWGGTNALLNYHYLIISQRYAYDLVIHRDESTYKEYGDELEDYYAFNQKVVAPAEGKVVSVVDGLKDNPIGDVDTEHPAGNYVIIDHGNSEYSLLAHFKQGSILVKEGDLVYEGKWIGSCGNSGNSTEPHIHFQVMNGHNLFTSESLQIQFKNGMEPIRGDYVIPTFS</sequence>
<protein>
    <submittedName>
        <fullName evidence="2">M23 family metallopeptidase</fullName>
    </submittedName>
</protein>
<accession>A0A8I1MH51</accession>
<dbReference type="AlphaFoldDB" id="A0A8I1MH51"/>
<dbReference type="InterPro" id="IPR016047">
    <property type="entry name" value="M23ase_b-sheet_dom"/>
</dbReference>
<dbReference type="RefSeq" id="WP_206782671.1">
    <property type="nucleotide sequence ID" value="NZ_JAEMWV010000005.1"/>
</dbReference>
<dbReference type="SUPFAM" id="SSF51261">
    <property type="entry name" value="Duplicated hybrid motif"/>
    <property type="match status" value="1"/>
</dbReference>